<accession>A0ABP0F0V4</accession>
<evidence type="ECO:0000256" key="5">
    <source>
        <dbReference type="ARBA" id="ARBA00023136"/>
    </source>
</evidence>
<dbReference type="PROSITE" id="PS00610">
    <property type="entry name" value="NA_NEUROTRAN_SYMP_1"/>
    <property type="match status" value="1"/>
</dbReference>
<evidence type="ECO:0000256" key="2">
    <source>
        <dbReference type="ARBA" id="ARBA00022448"/>
    </source>
</evidence>
<evidence type="ECO:0000256" key="6">
    <source>
        <dbReference type="RuleBase" id="RU003732"/>
    </source>
</evidence>
<dbReference type="PANTHER" id="PTHR11616">
    <property type="entry name" value="SODIUM/CHLORIDE DEPENDENT TRANSPORTER"/>
    <property type="match status" value="1"/>
</dbReference>
<feature type="transmembrane region" description="Helical" evidence="7">
    <location>
        <begin position="308"/>
        <end position="327"/>
    </location>
</feature>
<protein>
    <recommendedName>
        <fullName evidence="6">Transporter</fullName>
    </recommendedName>
</protein>
<keyword evidence="3 6" id="KW-0812">Transmembrane</keyword>
<feature type="transmembrane region" description="Helical" evidence="7">
    <location>
        <begin position="412"/>
        <end position="438"/>
    </location>
</feature>
<sequence>MGKNSLSDKPRQTWSKRWDFILSSAGVCIGLGNIWRFPYLCFKYGGGAFLLPYWLSVIVLAIPLLILEISLGQLVRKGVIASWSTVPIFKGIAFACATMIFHSNLSYVIILVWVLKYLVSSFNSRLPWATCDNEWNRDGCVGIDIVTDVSNTSAFNTTTAVSILTNVTNQTQTMSSAEQFWNYEVLGISLGIEELGSLRLDLVLYLGLIWILGYLAIFKGIKWSAKVVYFTATVPIVLILVVVVRGATLEGASLGIYHYLTPNVTLLKDAEVWVGAATQVLYSFCVAAGSLTTLGSYNKYHQNFLKDILMIVLSNCLASFLCGFAVFSTLGSMAHAQNQTMDEVAQSGPGLIFIVYPQALTFLPLPQFWNAMFFLTIFLMGFDSQLINVETFCALFLDYFRPLRTFHKYSRQIFLAFGCLGFYLVGLIFVTKGGVYVFEIFNTYGMAGWSLFFIAACECIAIGWVYGADRHWDEINRMIGPSKIRPLIIFIWKYVGPILCMTVSIYYVAVHSPMSYGNYIYPPWAQVLCHFISASSAVWIPLYAVYTTIVSQKSWRELRGQEKPKEPMVGEQMPGKCFDNDEEKTPMVVPTQAVQLTVAMIAILNLHVTSLLRDLPFHPGLVYDLAYNSQLASILHELKVAYDWMSSNKDLWSCDVWSSLTELRNWLRSDNRYFLVQDFKKIERGQFTRRLLSFLDLHKLNMNRDLFSSQNALSLSTRKVCGSGNMISLQESARHLSSIDDQPKAASLESADTCKVKPQNQIPDTNCFIDHWLQLKPCFRPRSLHDWSSPTCCSVLAELQDLDQDST</sequence>
<keyword evidence="4 7" id="KW-1133">Transmembrane helix</keyword>
<dbReference type="PANTHER" id="PTHR11616:SF289">
    <property type="entry name" value="TRANSPORTER"/>
    <property type="match status" value="1"/>
</dbReference>
<dbReference type="PROSITE" id="PS50267">
    <property type="entry name" value="NA_NEUROTRAN_SYMP_3"/>
    <property type="match status" value="1"/>
</dbReference>
<feature type="transmembrane region" description="Helical" evidence="7">
    <location>
        <begin position="371"/>
        <end position="400"/>
    </location>
</feature>
<gene>
    <name evidence="8" type="ORF">CVLEPA_LOCUS3141</name>
</gene>
<dbReference type="InterPro" id="IPR000175">
    <property type="entry name" value="Na/ntran_symport"/>
</dbReference>
<proteinExistence type="inferred from homology"/>
<feature type="transmembrane region" description="Helical" evidence="7">
    <location>
        <begin position="524"/>
        <end position="546"/>
    </location>
</feature>
<reference evidence="8 9" key="1">
    <citation type="submission" date="2024-02" db="EMBL/GenBank/DDBJ databases">
        <authorList>
            <person name="Daric V."/>
            <person name="Darras S."/>
        </authorList>
    </citation>
    <scope>NUCLEOTIDE SEQUENCE [LARGE SCALE GENOMIC DNA]</scope>
</reference>
<comment type="subcellular location">
    <subcellularLocation>
        <location evidence="1">Membrane</location>
        <topology evidence="1">Multi-pass membrane protein</topology>
    </subcellularLocation>
</comment>
<feature type="transmembrane region" description="Helical" evidence="7">
    <location>
        <begin position="202"/>
        <end position="221"/>
    </location>
</feature>
<organism evidence="8 9">
    <name type="scientific">Clavelina lepadiformis</name>
    <name type="common">Light-bulb sea squirt</name>
    <name type="synonym">Ascidia lepadiformis</name>
    <dbReference type="NCBI Taxonomy" id="159417"/>
    <lineage>
        <taxon>Eukaryota</taxon>
        <taxon>Metazoa</taxon>
        <taxon>Chordata</taxon>
        <taxon>Tunicata</taxon>
        <taxon>Ascidiacea</taxon>
        <taxon>Aplousobranchia</taxon>
        <taxon>Clavelinidae</taxon>
        <taxon>Clavelina</taxon>
    </lineage>
</organism>
<evidence type="ECO:0000313" key="8">
    <source>
        <dbReference type="EMBL" id="CAK8673347.1"/>
    </source>
</evidence>
<evidence type="ECO:0000313" key="9">
    <source>
        <dbReference type="Proteomes" id="UP001642483"/>
    </source>
</evidence>
<feature type="transmembrane region" description="Helical" evidence="7">
    <location>
        <begin position="444"/>
        <end position="466"/>
    </location>
</feature>
<evidence type="ECO:0000256" key="7">
    <source>
        <dbReference type="SAM" id="Phobius"/>
    </source>
</evidence>
<feature type="transmembrane region" description="Helical" evidence="7">
    <location>
        <begin position="51"/>
        <end position="71"/>
    </location>
</feature>
<dbReference type="EMBL" id="CAWYQH010000002">
    <property type="protein sequence ID" value="CAK8673347.1"/>
    <property type="molecule type" value="Genomic_DNA"/>
</dbReference>
<evidence type="ECO:0000256" key="1">
    <source>
        <dbReference type="ARBA" id="ARBA00004141"/>
    </source>
</evidence>
<keyword evidence="2 6" id="KW-0813">Transport</keyword>
<feature type="transmembrane region" description="Helical" evidence="7">
    <location>
        <begin position="487"/>
        <end position="509"/>
    </location>
</feature>
<dbReference type="SUPFAM" id="SSF161070">
    <property type="entry name" value="SNF-like"/>
    <property type="match status" value="1"/>
</dbReference>
<keyword evidence="5 7" id="KW-0472">Membrane</keyword>
<feature type="transmembrane region" description="Helical" evidence="7">
    <location>
        <begin position="20"/>
        <end position="39"/>
    </location>
</feature>
<keyword evidence="9" id="KW-1185">Reference proteome</keyword>
<comment type="similarity">
    <text evidence="6">Belongs to the sodium:neurotransmitter symporter (SNF) (TC 2.A.22) family.</text>
</comment>
<keyword evidence="6" id="KW-0769">Symport</keyword>
<dbReference type="PRINTS" id="PR00176">
    <property type="entry name" value="NANEUSMPORT"/>
</dbReference>
<evidence type="ECO:0000256" key="3">
    <source>
        <dbReference type="ARBA" id="ARBA00022692"/>
    </source>
</evidence>
<name>A0ABP0F0V4_CLALP</name>
<feature type="transmembrane region" description="Helical" evidence="7">
    <location>
        <begin position="228"/>
        <end position="260"/>
    </location>
</feature>
<dbReference type="Proteomes" id="UP001642483">
    <property type="component" value="Unassembled WGS sequence"/>
</dbReference>
<dbReference type="InterPro" id="IPR037272">
    <property type="entry name" value="SNS_sf"/>
</dbReference>
<dbReference type="Pfam" id="PF00209">
    <property type="entry name" value="SNF"/>
    <property type="match status" value="1"/>
</dbReference>
<feature type="transmembrane region" description="Helical" evidence="7">
    <location>
        <begin position="92"/>
        <end position="115"/>
    </location>
</feature>
<evidence type="ECO:0000256" key="4">
    <source>
        <dbReference type="ARBA" id="ARBA00022989"/>
    </source>
</evidence>
<feature type="transmembrane region" description="Helical" evidence="7">
    <location>
        <begin position="272"/>
        <end position="296"/>
    </location>
</feature>
<comment type="caution">
    <text evidence="8">The sequence shown here is derived from an EMBL/GenBank/DDBJ whole genome shotgun (WGS) entry which is preliminary data.</text>
</comment>